<gene>
    <name evidence="5" type="ORF">B0A49_08031</name>
</gene>
<evidence type="ECO:0000313" key="6">
    <source>
        <dbReference type="Proteomes" id="UP000308768"/>
    </source>
</evidence>
<evidence type="ECO:0000256" key="2">
    <source>
        <dbReference type="SAM" id="MobiDB-lite"/>
    </source>
</evidence>
<dbReference type="InterPro" id="IPR001841">
    <property type="entry name" value="Znf_RING"/>
</dbReference>
<organism evidence="5 6">
    <name type="scientific">Cryomyces minteri</name>
    <dbReference type="NCBI Taxonomy" id="331657"/>
    <lineage>
        <taxon>Eukaryota</taxon>
        <taxon>Fungi</taxon>
        <taxon>Dikarya</taxon>
        <taxon>Ascomycota</taxon>
        <taxon>Pezizomycotina</taxon>
        <taxon>Dothideomycetes</taxon>
        <taxon>Dothideomycetes incertae sedis</taxon>
        <taxon>Cryomyces</taxon>
    </lineage>
</organism>
<protein>
    <recommendedName>
        <fullName evidence="7">RING-type domain-containing protein</fullName>
    </recommendedName>
</protein>
<evidence type="ECO:0000313" key="5">
    <source>
        <dbReference type="EMBL" id="TKA73382.1"/>
    </source>
</evidence>
<dbReference type="SUPFAM" id="SSF57850">
    <property type="entry name" value="RING/U-box"/>
    <property type="match status" value="1"/>
</dbReference>
<feature type="compositionally biased region" description="Basic residues" evidence="2">
    <location>
        <begin position="17"/>
        <end position="28"/>
    </location>
</feature>
<keyword evidence="1" id="KW-0862">Zinc</keyword>
<dbReference type="Proteomes" id="UP000308768">
    <property type="component" value="Unassembled WGS sequence"/>
</dbReference>
<dbReference type="Gene3D" id="3.30.40.10">
    <property type="entry name" value="Zinc/RING finger domain, C3HC4 (zinc finger)"/>
    <property type="match status" value="1"/>
</dbReference>
<evidence type="ECO:0000259" key="4">
    <source>
        <dbReference type="PROSITE" id="PS50966"/>
    </source>
</evidence>
<dbReference type="PROSITE" id="PS50966">
    <property type="entry name" value="ZF_SWIM"/>
    <property type="match status" value="1"/>
</dbReference>
<keyword evidence="6" id="KW-1185">Reference proteome</keyword>
<dbReference type="STRING" id="331657.A0A4U0X9S4"/>
<feature type="domain" description="RING-type" evidence="3">
    <location>
        <begin position="254"/>
        <end position="302"/>
    </location>
</feature>
<dbReference type="AlphaFoldDB" id="A0A4U0X9S4"/>
<dbReference type="GO" id="GO:0061630">
    <property type="term" value="F:ubiquitin protein ligase activity"/>
    <property type="evidence" value="ECO:0007669"/>
    <property type="project" value="InterPro"/>
</dbReference>
<reference evidence="5 6" key="1">
    <citation type="submission" date="2017-03" db="EMBL/GenBank/DDBJ databases">
        <title>Genomes of endolithic fungi from Antarctica.</title>
        <authorList>
            <person name="Coleine C."/>
            <person name="Masonjones S."/>
            <person name="Stajich J.E."/>
        </authorList>
    </citation>
    <scope>NUCLEOTIDE SEQUENCE [LARGE SCALE GENOMIC DNA]</scope>
    <source>
        <strain evidence="5 6">CCFEE 5187</strain>
    </source>
</reference>
<dbReference type="InterPro" id="IPR013083">
    <property type="entry name" value="Znf_RING/FYVE/PHD"/>
</dbReference>
<name>A0A4U0X9S4_9PEZI</name>
<feature type="domain" description="SWIM-type" evidence="4">
    <location>
        <begin position="174"/>
        <end position="206"/>
    </location>
</feature>
<evidence type="ECO:0000259" key="3">
    <source>
        <dbReference type="PROSITE" id="PS50089"/>
    </source>
</evidence>
<dbReference type="PANTHER" id="PTHR21540:SF0">
    <property type="entry name" value="PHD FAMILY PROTEIN"/>
    <property type="match status" value="1"/>
</dbReference>
<evidence type="ECO:0008006" key="7">
    <source>
        <dbReference type="Google" id="ProtNLM"/>
    </source>
</evidence>
<feature type="region of interest" description="Disordered" evidence="2">
    <location>
        <begin position="1"/>
        <end position="127"/>
    </location>
</feature>
<proteinExistence type="predicted"/>
<keyword evidence="1" id="KW-0479">Metal-binding</keyword>
<keyword evidence="1" id="KW-0863">Zinc-finger</keyword>
<dbReference type="OrthoDB" id="2122982at2759"/>
<dbReference type="GO" id="GO:0008270">
    <property type="term" value="F:zinc ion binding"/>
    <property type="evidence" value="ECO:0007669"/>
    <property type="project" value="UniProtKB-KW"/>
</dbReference>
<dbReference type="EMBL" id="NAJN01000437">
    <property type="protein sequence ID" value="TKA73382.1"/>
    <property type="molecule type" value="Genomic_DNA"/>
</dbReference>
<dbReference type="PANTHER" id="PTHR21540">
    <property type="entry name" value="RING FINGER AND SWIM DOMAIN-CONTAINING PROTEIN 2"/>
    <property type="match status" value="1"/>
</dbReference>
<dbReference type="CDD" id="cd16494">
    <property type="entry name" value="RING-CH-C4HC3_ZSWM2"/>
    <property type="match status" value="1"/>
</dbReference>
<dbReference type="InterPro" id="IPR039903">
    <property type="entry name" value="Zswim2"/>
</dbReference>
<sequence>MGAPDVANKADLGTPLNHRKKFLRRRKPQFSVTAEEGAELEEPGFVMGPTKKRQRAEAVDLTAEGDATEKSAPKKRRTKAPKKDKPEAAGDVIVSDTKASENESGKAIAKKGRKPSEDGEKRMRRYRDKPPQSYDEILNRVMTQRMFVIDRTRSTPPSPPSETLSIAGTTGNIYTVTIAHVPSCTCPHALKGAQCKHILYALVRVLKAPPTLQYQLAFLTSELDTIFDSAPPLPAADASAADSDGKRKPLDDDCPICCCPFEPESEEIVFCRAACGNNIHGACFAQWAASKKGSAVTCPFCRTPWQGDEKTLKQVSKSGRVNAEGYVNVAGQLGLSGRRDYSTYHSHWVARQRRAGLVDDADGDEY</sequence>
<evidence type="ECO:0000256" key="1">
    <source>
        <dbReference type="PROSITE-ProRule" id="PRU00175"/>
    </source>
</evidence>
<dbReference type="InterPro" id="IPR007527">
    <property type="entry name" value="Znf_SWIM"/>
</dbReference>
<comment type="caution">
    <text evidence="5">The sequence shown here is derived from an EMBL/GenBank/DDBJ whole genome shotgun (WGS) entry which is preliminary data.</text>
</comment>
<dbReference type="PROSITE" id="PS50089">
    <property type="entry name" value="ZF_RING_2"/>
    <property type="match status" value="1"/>
</dbReference>
<accession>A0A4U0X9S4</accession>